<protein>
    <recommendedName>
        <fullName evidence="3">Integrase core domain containing protein</fullName>
    </recommendedName>
</protein>
<organism evidence="1 2">
    <name type="scientific">Solanum tuberosum</name>
    <name type="common">Potato</name>
    <dbReference type="NCBI Taxonomy" id="4113"/>
    <lineage>
        <taxon>Eukaryota</taxon>
        <taxon>Viridiplantae</taxon>
        <taxon>Streptophyta</taxon>
        <taxon>Embryophyta</taxon>
        <taxon>Tracheophyta</taxon>
        <taxon>Spermatophyta</taxon>
        <taxon>Magnoliopsida</taxon>
        <taxon>eudicotyledons</taxon>
        <taxon>Gunneridae</taxon>
        <taxon>Pentapetalae</taxon>
        <taxon>asterids</taxon>
        <taxon>lamiids</taxon>
        <taxon>Solanales</taxon>
        <taxon>Solanaceae</taxon>
        <taxon>Solanoideae</taxon>
        <taxon>Solaneae</taxon>
        <taxon>Solanum</taxon>
    </lineage>
</organism>
<dbReference type="HOGENOM" id="CLU_1638312_0_0_1"/>
<reference evidence="2" key="1">
    <citation type="journal article" date="2011" name="Nature">
        <title>Genome sequence and analysis of the tuber crop potato.</title>
        <authorList>
            <consortium name="The Potato Genome Sequencing Consortium"/>
        </authorList>
    </citation>
    <scope>NUCLEOTIDE SEQUENCE [LARGE SCALE GENOMIC DNA]</scope>
    <source>
        <strain evidence="2">cv. DM1-3 516 R44</strain>
    </source>
</reference>
<keyword evidence="2" id="KW-1185">Reference proteome</keyword>
<dbReference type="InParanoid" id="M1DNE9"/>
<dbReference type="PaxDb" id="4113-PGSC0003DMT400091795"/>
<reference evidence="1" key="2">
    <citation type="submission" date="2015-06" db="UniProtKB">
        <authorList>
            <consortium name="EnsemblPlants"/>
        </authorList>
    </citation>
    <scope>IDENTIFICATION</scope>
    <source>
        <strain evidence="1">DM1-3 516 R44</strain>
    </source>
</reference>
<dbReference type="Proteomes" id="UP000011115">
    <property type="component" value="Unassembled WGS sequence"/>
</dbReference>
<evidence type="ECO:0008006" key="3">
    <source>
        <dbReference type="Google" id="ProtNLM"/>
    </source>
</evidence>
<evidence type="ECO:0000313" key="2">
    <source>
        <dbReference type="Proteomes" id="UP000011115"/>
    </source>
</evidence>
<accession>M1DNE9</accession>
<dbReference type="Gramene" id="PGSC0003DMT400091795">
    <property type="protein sequence ID" value="PGSC0003DMT400091795"/>
    <property type="gene ID" value="PGSC0003DMG400041366"/>
</dbReference>
<name>M1DNE9_SOLTU</name>
<sequence>MKVESPNEVRRVSTHAIGSEVEIKVGTIIMKVSKGNVIKTHPRSVIIGEKRMNMNKIALTKVRAQNQRGSASSPRVNDFLSRILDKSEGSDDLSKGMKDDFSSLNNKVNSHADTIKTLEGQLSLLTLQLKQKMQTDDADRGLAVVTRSGKEVKDDRMGNEEV</sequence>
<evidence type="ECO:0000313" key="1">
    <source>
        <dbReference type="EnsemblPlants" id="PGSC0003DMT400091795"/>
    </source>
</evidence>
<dbReference type="EnsemblPlants" id="PGSC0003DMT400091795">
    <property type="protein sequence ID" value="PGSC0003DMT400091795"/>
    <property type="gene ID" value="PGSC0003DMG400041366"/>
</dbReference>
<dbReference type="AlphaFoldDB" id="M1DNE9"/>
<proteinExistence type="predicted"/>